<feature type="signal peptide" evidence="8">
    <location>
        <begin position="1"/>
        <end position="15"/>
    </location>
</feature>
<evidence type="ECO:0000313" key="9">
    <source>
        <dbReference type="EMBL" id="CAL5225562.1"/>
    </source>
</evidence>
<comment type="subcellular location">
    <subcellularLocation>
        <location evidence="1">Membrane</location>
        <topology evidence="1">Single-pass membrane protein</topology>
    </subcellularLocation>
</comment>
<sequence>MILAILIYTIPLSFCLTERSVRSSSTECSESFQNFNAEYADVRSSPSAVAAENVFFLHIPRTAGRTYYFCFLKMATPPSRRCEKSYDVLRLNTSIADCGLLGSHDDLSVMQYLPKDTAVVTQLRNPVDRILSAYEFVIEVASRQVLKLNPRKKPKRKLTSTKNVWPWSYLAPWMEADMTQRQAARSGAAGTAGAEGSVGTDPYDNGLFMPLRQFIEEPIVQDLLHNGAALQVLGATNYTHWKDGHGVRACSGSATLHEELQAAAIARLDTFAHVGIMEDLEGSILSLAASMGLKLGGPAWKAATDAFEEGEGGRVEQVKPDGSYRHPEPLGRAHEMCVARARKKAATRKAESMRALVLPDGSHVDFGKDTRAAIDPKLIQRIRELNAADEALWQHGKTLHAAALQRHKEDGTLAAVSAGWREIDAGMDPSASGSDRQQSDELRRKLQAPPKHSRRKHHRAKR</sequence>
<keyword evidence="8" id="KW-0732">Signal</keyword>
<evidence type="ECO:0000256" key="8">
    <source>
        <dbReference type="SAM" id="SignalP"/>
    </source>
</evidence>
<protein>
    <submittedName>
        <fullName evidence="9">G8401 protein</fullName>
    </submittedName>
</protein>
<evidence type="ECO:0000256" key="7">
    <source>
        <dbReference type="SAM" id="MobiDB-lite"/>
    </source>
</evidence>
<name>A0ABP1G4R9_9CHLO</name>
<keyword evidence="10" id="KW-1185">Reference proteome</keyword>
<dbReference type="EMBL" id="CAXHTA020000012">
    <property type="protein sequence ID" value="CAL5225562.1"/>
    <property type="molecule type" value="Genomic_DNA"/>
</dbReference>
<evidence type="ECO:0000256" key="6">
    <source>
        <dbReference type="ARBA" id="ARBA00023180"/>
    </source>
</evidence>
<organism evidence="9 10">
    <name type="scientific">Coccomyxa viridis</name>
    <dbReference type="NCBI Taxonomy" id="1274662"/>
    <lineage>
        <taxon>Eukaryota</taxon>
        <taxon>Viridiplantae</taxon>
        <taxon>Chlorophyta</taxon>
        <taxon>core chlorophytes</taxon>
        <taxon>Trebouxiophyceae</taxon>
        <taxon>Trebouxiophyceae incertae sedis</taxon>
        <taxon>Coccomyxaceae</taxon>
        <taxon>Coccomyxa</taxon>
    </lineage>
</organism>
<dbReference type="Proteomes" id="UP001497392">
    <property type="component" value="Unassembled WGS sequence"/>
</dbReference>
<keyword evidence="6" id="KW-0325">Glycoprotein</keyword>
<keyword evidence="3" id="KW-0812">Transmembrane</keyword>
<gene>
    <name evidence="9" type="primary">g8401</name>
    <name evidence="9" type="ORF">VP750_LOCUS7221</name>
</gene>
<reference evidence="9 10" key="1">
    <citation type="submission" date="2024-06" db="EMBL/GenBank/DDBJ databases">
        <authorList>
            <person name="Kraege A."/>
            <person name="Thomma B."/>
        </authorList>
    </citation>
    <scope>NUCLEOTIDE SEQUENCE [LARGE SCALE GENOMIC DNA]</scope>
</reference>
<evidence type="ECO:0000256" key="4">
    <source>
        <dbReference type="ARBA" id="ARBA00022989"/>
    </source>
</evidence>
<evidence type="ECO:0000256" key="3">
    <source>
        <dbReference type="ARBA" id="ARBA00022692"/>
    </source>
</evidence>
<keyword evidence="2" id="KW-0808">Transferase</keyword>
<accession>A0ABP1G4R9</accession>
<dbReference type="InterPro" id="IPR010635">
    <property type="entry name" value="Heparan_SO4-6-sulfoTrfase"/>
</dbReference>
<evidence type="ECO:0000313" key="10">
    <source>
        <dbReference type="Proteomes" id="UP001497392"/>
    </source>
</evidence>
<keyword evidence="4" id="KW-1133">Transmembrane helix</keyword>
<proteinExistence type="predicted"/>
<feature type="chain" id="PRO_5045320756" evidence="8">
    <location>
        <begin position="16"/>
        <end position="462"/>
    </location>
</feature>
<evidence type="ECO:0000256" key="5">
    <source>
        <dbReference type="ARBA" id="ARBA00023136"/>
    </source>
</evidence>
<dbReference type="Gene3D" id="3.40.50.300">
    <property type="entry name" value="P-loop containing nucleotide triphosphate hydrolases"/>
    <property type="match status" value="1"/>
</dbReference>
<keyword evidence="5" id="KW-0472">Membrane</keyword>
<evidence type="ECO:0000256" key="2">
    <source>
        <dbReference type="ARBA" id="ARBA00022679"/>
    </source>
</evidence>
<dbReference type="PANTHER" id="PTHR12812">
    <property type="entry name" value="HEPARAN SULFATE 6-O-SULFOTRANSFERASE 3"/>
    <property type="match status" value="1"/>
</dbReference>
<dbReference type="PANTHER" id="PTHR12812:SF0">
    <property type="entry name" value="HEPARAN-SULFATE 6-O-SULFOTRANSFERASE"/>
    <property type="match status" value="1"/>
</dbReference>
<feature type="compositionally biased region" description="Basic residues" evidence="7">
    <location>
        <begin position="451"/>
        <end position="462"/>
    </location>
</feature>
<feature type="region of interest" description="Disordered" evidence="7">
    <location>
        <begin position="424"/>
        <end position="462"/>
    </location>
</feature>
<comment type="caution">
    <text evidence="9">The sequence shown here is derived from an EMBL/GenBank/DDBJ whole genome shotgun (WGS) entry which is preliminary data.</text>
</comment>
<evidence type="ECO:0000256" key="1">
    <source>
        <dbReference type="ARBA" id="ARBA00004167"/>
    </source>
</evidence>
<dbReference type="InterPro" id="IPR027417">
    <property type="entry name" value="P-loop_NTPase"/>
</dbReference>